<feature type="signal peptide" evidence="9">
    <location>
        <begin position="1"/>
        <end position="15"/>
    </location>
</feature>
<keyword evidence="4" id="KW-0645">Protease</keyword>
<protein>
    <submittedName>
        <fullName evidence="12">Peptidase family M13</fullName>
    </submittedName>
</protein>
<keyword evidence="5" id="KW-0479">Metal-binding</keyword>
<name>A0ABN7BFL0_9HEMI</name>
<feature type="chain" id="PRO_5045671001" evidence="9">
    <location>
        <begin position="16"/>
        <end position="741"/>
    </location>
</feature>
<keyword evidence="6" id="KW-0378">Hydrolase</keyword>
<evidence type="ECO:0000256" key="4">
    <source>
        <dbReference type="ARBA" id="ARBA00022670"/>
    </source>
</evidence>
<evidence type="ECO:0000256" key="6">
    <source>
        <dbReference type="ARBA" id="ARBA00022801"/>
    </source>
</evidence>
<dbReference type="InterPro" id="IPR000718">
    <property type="entry name" value="Peptidase_M13"/>
</dbReference>
<evidence type="ECO:0000256" key="8">
    <source>
        <dbReference type="ARBA" id="ARBA00023049"/>
    </source>
</evidence>
<dbReference type="PANTHER" id="PTHR11733">
    <property type="entry name" value="ZINC METALLOPROTEASE FAMILY M13 NEPRILYSIN-RELATED"/>
    <property type="match status" value="1"/>
</dbReference>
<evidence type="ECO:0000256" key="5">
    <source>
        <dbReference type="ARBA" id="ARBA00022723"/>
    </source>
</evidence>
<dbReference type="PANTHER" id="PTHR11733:SF237">
    <property type="entry name" value="NEPRILYSIN-LIKE 4"/>
    <property type="match status" value="1"/>
</dbReference>
<accession>A0ABN7BFL0</accession>
<dbReference type="Gene3D" id="3.40.390.10">
    <property type="entry name" value="Collagenase (Catalytic Domain)"/>
    <property type="match status" value="1"/>
</dbReference>
<dbReference type="PRINTS" id="PR00786">
    <property type="entry name" value="NEPRILYSIN"/>
</dbReference>
<comment type="similarity">
    <text evidence="3">Belongs to the peptidase M13 family.</text>
</comment>
<dbReference type="InterPro" id="IPR042089">
    <property type="entry name" value="Peptidase_M13_dom_2"/>
</dbReference>
<dbReference type="Pfam" id="PF05649">
    <property type="entry name" value="Peptidase_M13_N"/>
    <property type="match status" value="1"/>
</dbReference>
<evidence type="ECO:0000256" key="7">
    <source>
        <dbReference type="ARBA" id="ARBA00022833"/>
    </source>
</evidence>
<sequence>MNLLLLAILLSETEASIFSPIWVTQKIANWTSSKGPKNYEFHSNDVCQTEACKNAAESLLRNMDQSVDPCSDFYKFACGGWLRANPIPPTEPSWGQFDIVSDKNHHETREILESEIDLNEPEPVTAMKIIYQTCLKKNLSDSKENIKPLLDLTLSLGSGWPMVYGQQWSDNNFVWYEMAADIISNLYSSSLIGVFVTNDRKNTSSYVITIDQPSFVLSREMLLKPMTYKRQVEAYRAHVVGVAWALAKAAGSAHVTKTEIAREVEEMLEFETKLSSLVSSQEMRRNVLRTYNPMTLRTLQDLSDSSANNQINWLKFMKRLTKRFDFDLDWSERVIVREKDFIFNLMGLLQQTPPRTVANFMQWGVVRHFAHELTSSLRHLTFEFERILTGATNEQPIWKECVGTVHSSLSMALGYSYVQKHFDNSARLAAQEMSDNIKSVFSEELGRLEWMDDRTKERARQKVATMTRLIGYPFWFSNSTALNEYYEGLQVSKNHFDNLLSTVRFRFLKNFRRLRNPVDRNEWVSSPAEVNAFYNPSQNAIIFPAAILQPPFFTKGRLEALNYGGIGVIIGHEITHAFDDVGRQFDAEGNLVQWWSEKTIETYLEKSECFVAQYGSYRLSELSSLLTTVPKVNGATTLGENIADNGGLHAALEAYRKVIAKNGPEPRLPGMESYTPEQLFFIASATNWCESSTKESLLESVLSDSHSPNRYRVLGTIQNSQDFAKTFNCPKKKAGKMCVVW</sequence>
<comment type="subcellular location">
    <subcellularLocation>
        <location evidence="2">Cell membrane</location>
        <topology evidence="2">Single-pass type II membrane protein</topology>
    </subcellularLocation>
</comment>
<dbReference type="EMBL" id="AP028922">
    <property type="protein sequence ID" value="BET02450.1"/>
    <property type="molecule type" value="Genomic_DNA"/>
</dbReference>
<evidence type="ECO:0000313" key="12">
    <source>
        <dbReference type="EMBL" id="BET02450.1"/>
    </source>
</evidence>
<organism evidence="12 13">
    <name type="scientific">Nesidiocoris tenuis</name>
    <dbReference type="NCBI Taxonomy" id="355587"/>
    <lineage>
        <taxon>Eukaryota</taxon>
        <taxon>Metazoa</taxon>
        <taxon>Ecdysozoa</taxon>
        <taxon>Arthropoda</taxon>
        <taxon>Hexapoda</taxon>
        <taxon>Insecta</taxon>
        <taxon>Pterygota</taxon>
        <taxon>Neoptera</taxon>
        <taxon>Paraneoptera</taxon>
        <taxon>Hemiptera</taxon>
        <taxon>Heteroptera</taxon>
        <taxon>Panheteroptera</taxon>
        <taxon>Cimicomorpha</taxon>
        <taxon>Miridae</taxon>
        <taxon>Dicyphina</taxon>
        <taxon>Nesidiocoris</taxon>
    </lineage>
</organism>
<dbReference type="InterPro" id="IPR018497">
    <property type="entry name" value="Peptidase_M13_C"/>
</dbReference>
<feature type="domain" description="Peptidase M13 N-terminal" evidence="11">
    <location>
        <begin position="69"/>
        <end position="473"/>
    </location>
</feature>
<dbReference type="Pfam" id="PF01431">
    <property type="entry name" value="Peptidase_M13"/>
    <property type="match status" value="1"/>
</dbReference>
<evidence type="ECO:0000313" key="13">
    <source>
        <dbReference type="Proteomes" id="UP001307889"/>
    </source>
</evidence>
<keyword evidence="9" id="KW-0732">Signal</keyword>
<evidence type="ECO:0000259" key="10">
    <source>
        <dbReference type="Pfam" id="PF01431"/>
    </source>
</evidence>
<evidence type="ECO:0000256" key="1">
    <source>
        <dbReference type="ARBA" id="ARBA00001947"/>
    </source>
</evidence>
<keyword evidence="8" id="KW-0482">Metalloprotease</keyword>
<dbReference type="CDD" id="cd08662">
    <property type="entry name" value="M13"/>
    <property type="match status" value="1"/>
</dbReference>
<dbReference type="PROSITE" id="PS51885">
    <property type="entry name" value="NEPRILYSIN"/>
    <property type="match status" value="1"/>
</dbReference>
<evidence type="ECO:0000256" key="9">
    <source>
        <dbReference type="SAM" id="SignalP"/>
    </source>
</evidence>
<keyword evidence="7" id="KW-0862">Zinc</keyword>
<dbReference type="InterPro" id="IPR008753">
    <property type="entry name" value="Peptidase_M13_N"/>
</dbReference>
<dbReference type="SUPFAM" id="SSF55486">
    <property type="entry name" value="Metalloproteases ('zincins'), catalytic domain"/>
    <property type="match status" value="1"/>
</dbReference>
<comment type="cofactor">
    <cofactor evidence="1">
        <name>Zn(2+)</name>
        <dbReference type="ChEBI" id="CHEBI:29105"/>
    </cofactor>
</comment>
<reference evidence="12 13" key="1">
    <citation type="submission" date="2023-09" db="EMBL/GenBank/DDBJ databases">
        <title>Nesidiocoris tenuis whole genome shotgun sequence.</title>
        <authorList>
            <person name="Shibata T."/>
            <person name="Shimoda M."/>
            <person name="Kobayashi T."/>
            <person name="Uehara T."/>
        </authorList>
    </citation>
    <scope>NUCLEOTIDE SEQUENCE [LARGE SCALE GENOMIC DNA]</scope>
    <source>
        <strain evidence="12 13">Japan</strain>
    </source>
</reference>
<dbReference type="InterPro" id="IPR024079">
    <property type="entry name" value="MetalloPept_cat_dom_sf"/>
</dbReference>
<evidence type="ECO:0000259" key="11">
    <source>
        <dbReference type="Pfam" id="PF05649"/>
    </source>
</evidence>
<dbReference type="Proteomes" id="UP001307889">
    <property type="component" value="Chromosome 14"/>
</dbReference>
<keyword evidence="13" id="KW-1185">Reference proteome</keyword>
<evidence type="ECO:0000256" key="2">
    <source>
        <dbReference type="ARBA" id="ARBA00004401"/>
    </source>
</evidence>
<gene>
    <name evidence="12" type="ORF">NTJ_15268</name>
</gene>
<proteinExistence type="inferred from homology"/>
<evidence type="ECO:0000256" key="3">
    <source>
        <dbReference type="ARBA" id="ARBA00007357"/>
    </source>
</evidence>
<dbReference type="Gene3D" id="1.10.1380.10">
    <property type="entry name" value="Neutral endopeptidase , domain2"/>
    <property type="match status" value="1"/>
</dbReference>
<feature type="domain" description="Peptidase M13 C-terminal" evidence="10">
    <location>
        <begin position="531"/>
        <end position="732"/>
    </location>
</feature>